<evidence type="ECO:0000313" key="2">
    <source>
        <dbReference type="Proteomes" id="UP001057402"/>
    </source>
</evidence>
<reference evidence="2" key="1">
    <citation type="journal article" date="2023" name="Front. Plant Sci.">
        <title>Chromosomal-level genome assembly of Melastoma candidum provides insights into trichome evolution.</title>
        <authorList>
            <person name="Zhong Y."/>
            <person name="Wu W."/>
            <person name="Sun C."/>
            <person name="Zou P."/>
            <person name="Liu Y."/>
            <person name="Dai S."/>
            <person name="Zhou R."/>
        </authorList>
    </citation>
    <scope>NUCLEOTIDE SEQUENCE [LARGE SCALE GENOMIC DNA]</scope>
</reference>
<accession>A0ACB9RP48</accession>
<sequence>MDPGANAFRGIPLAVAAAFVVLFSLACSVSCSVSYDRKAVIIDGRRRILVSGSVHYPRSTPEMWPDLIQKAKDGGLDAIQTYVFWNGHEPSPGQYYFEDRYDLVKFIKLIQEAGLYVHLRIGPYICAEWNFGGFPVWLKYVPGIEFRTDNEPFKSAMQGFVEKIVSMMKEEKLFASQGGPIILSQIENEFGPVEWEIGAPGQAYTKWAANMAVGLGTDVPWVMCKQDDAPDPVINTCNGFYCEGFTPNKKYKPKMWTEAWTGWFTEFGGAVPYRPAEDLAFSVARFIQAGGSFVNYYMYHGGTNFGRTAGGPFITTSYDYDAPIDEYGLAREPKWSHLRDLHRAIKKSEPALISADPTVNSLGSNQEGHVFKSTTGTCAAFLANYDTEYSVEVTFGNGKYNLPPWSISILPDCKTEVFNTAKPAAKGTQAQMTPVSEALSWQSYNEETASASDDDTTTLDGLVEQVNITRDTTDYLWYLTDMTISPNEAFLKTGEYPVLNVWSAGHALHIFVNGELIGSAFGGLENPKISFSNQVKLRAGINKLALLSVSVGLPNVGVHFETWNTGVLGPVSLKGLNSGTWDMSSWKWSYKVGLKGETQGLNTVSGSSTVEWIEGSLLAQKPPLTWYKTTFSAPSGNDPVALDMGSMGKGQIWINGQSIGRHWPAYSAQGSCNSCSYAGTFNENKCRSNCGQPSQRWYHVPRAWLKPTENLLVVFEEMGGDPTGISLVTRTA</sequence>
<evidence type="ECO:0000313" key="1">
    <source>
        <dbReference type="EMBL" id="KAI4380757.1"/>
    </source>
</evidence>
<comment type="caution">
    <text evidence="1">The sequence shown here is derived from an EMBL/GenBank/DDBJ whole genome shotgun (WGS) entry which is preliminary data.</text>
</comment>
<keyword evidence="2" id="KW-1185">Reference proteome</keyword>
<name>A0ACB9RP48_9MYRT</name>
<organism evidence="1 2">
    <name type="scientific">Melastoma candidum</name>
    <dbReference type="NCBI Taxonomy" id="119954"/>
    <lineage>
        <taxon>Eukaryota</taxon>
        <taxon>Viridiplantae</taxon>
        <taxon>Streptophyta</taxon>
        <taxon>Embryophyta</taxon>
        <taxon>Tracheophyta</taxon>
        <taxon>Spermatophyta</taxon>
        <taxon>Magnoliopsida</taxon>
        <taxon>eudicotyledons</taxon>
        <taxon>Gunneridae</taxon>
        <taxon>Pentapetalae</taxon>
        <taxon>rosids</taxon>
        <taxon>malvids</taxon>
        <taxon>Myrtales</taxon>
        <taxon>Melastomataceae</taxon>
        <taxon>Melastomatoideae</taxon>
        <taxon>Melastomateae</taxon>
        <taxon>Melastoma</taxon>
    </lineage>
</organism>
<protein>
    <submittedName>
        <fullName evidence="1">Uncharacterized protein</fullName>
    </submittedName>
</protein>
<proteinExistence type="predicted"/>
<dbReference type="EMBL" id="CM042882">
    <property type="protein sequence ID" value="KAI4380757.1"/>
    <property type="molecule type" value="Genomic_DNA"/>
</dbReference>
<dbReference type="Proteomes" id="UP001057402">
    <property type="component" value="Chromosome 3"/>
</dbReference>
<gene>
    <name evidence="1" type="ORF">MLD38_006910</name>
</gene>